<organism evidence="2 3">
    <name type="scientific">Sulfitobacter marinus</name>
    <dbReference type="NCBI Taxonomy" id="394264"/>
    <lineage>
        <taxon>Bacteria</taxon>
        <taxon>Pseudomonadati</taxon>
        <taxon>Pseudomonadota</taxon>
        <taxon>Alphaproteobacteria</taxon>
        <taxon>Rhodobacterales</taxon>
        <taxon>Roseobacteraceae</taxon>
        <taxon>Sulfitobacter</taxon>
    </lineage>
</organism>
<dbReference type="EMBL" id="FPAJ01000003">
    <property type="protein sequence ID" value="SFS85884.1"/>
    <property type="molecule type" value="Genomic_DNA"/>
</dbReference>
<sequence length="304" mass="34171">MPNPAFPSTATMVFCIGAQKAGTTWLYDALRCSDQIHFSRNKELHYFDVIAGKGQQMLDMRVQAATIIAKRLIPQLGNRNCANLRQLRDLTDLLGIYTCEPNDHSAYLEYLLEHYKDQQVVCDITPAYAILDRETFAQMGQIGSAKFIFILRDPVTRMWSQIRMAIKAASPPATSFQDACIARAQHLIQSGRLPKIERADYKRTIVELEEAIPPDRIKYVFYEDMFNPASMNSLCGFLGIGPIEIEPQNHSNIGTSAAMPAEIRADFCNAFATQYDYIHGRFGGMVPDSWAAECRPDTSVNRTG</sequence>
<keyword evidence="3" id="KW-1185">Reference proteome</keyword>
<accession>A0A1I6T9K6</accession>
<dbReference type="Gene3D" id="3.40.50.300">
    <property type="entry name" value="P-loop containing nucleotide triphosphate hydrolases"/>
    <property type="match status" value="1"/>
</dbReference>
<dbReference type="STRING" id="394264.SAMN04488040_2132"/>
<reference evidence="3" key="1">
    <citation type="submission" date="2016-10" db="EMBL/GenBank/DDBJ databases">
        <authorList>
            <person name="Varghese N."/>
            <person name="Submissions S."/>
        </authorList>
    </citation>
    <scope>NUCLEOTIDE SEQUENCE [LARGE SCALE GENOMIC DNA]</scope>
    <source>
        <strain evidence="3">DSM 23422</strain>
    </source>
</reference>
<dbReference type="Pfam" id="PF13469">
    <property type="entry name" value="Sulfotransfer_3"/>
    <property type="match status" value="1"/>
</dbReference>
<gene>
    <name evidence="2" type="ORF">SAMN04488040_2132</name>
</gene>
<dbReference type="PANTHER" id="PTHR10605:SF56">
    <property type="entry name" value="BIFUNCTIONAL HEPARAN SULFATE N-DEACETYLASE_N-SULFOTRANSFERASE"/>
    <property type="match status" value="1"/>
</dbReference>
<dbReference type="InterPro" id="IPR037359">
    <property type="entry name" value="NST/OST"/>
</dbReference>
<dbReference type="RefSeq" id="WP_093916339.1">
    <property type="nucleotide sequence ID" value="NZ_FPAJ01000003.1"/>
</dbReference>
<dbReference type="GO" id="GO:0008146">
    <property type="term" value="F:sulfotransferase activity"/>
    <property type="evidence" value="ECO:0007669"/>
    <property type="project" value="InterPro"/>
</dbReference>
<keyword evidence="1 2" id="KW-0808">Transferase</keyword>
<evidence type="ECO:0000313" key="3">
    <source>
        <dbReference type="Proteomes" id="UP000199239"/>
    </source>
</evidence>
<proteinExistence type="predicted"/>
<protein>
    <submittedName>
        <fullName evidence="2">Sulfotransferase family protein</fullName>
    </submittedName>
</protein>
<dbReference type="InterPro" id="IPR027417">
    <property type="entry name" value="P-loop_NTPase"/>
</dbReference>
<dbReference type="PANTHER" id="PTHR10605">
    <property type="entry name" value="HEPARAN SULFATE SULFOTRANSFERASE"/>
    <property type="match status" value="1"/>
</dbReference>
<dbReference type="AlphaFoldDB" id="A0A1I6T9K6"/>
<evidence type="ECO:0000313" key="2">
    <source>
        <dbReference type="EMBL" id="SFS85884.1"/>
    </source>
</evidence>
<dbReference type="SUPFAM" id="SSF52540">
    <property type="entry name" value="P-loop containing nucleoside triphosphate hydrolases"/>
    <property type="match status" value="1"/>
</dbReference>
<evidence type="ECO:0000256" key="1">
    <source>
        <dbReference type="ARBA" id="ARBA00022679"/>
    </source>
</evidence>
<dbReference type="OrthoDB" id="981508at2"/>
<name>A0A1I6T9K6_9RHOB</name>
<dbReference type="Proteomes" id="UP000199239">
    <property type="component" value="Unassembled WGS sequence"/>
</dbReference>